<comment type="subcellular location">
    <subcellularLocation>
        <location evidence="1">Nucleus</location>
    </subcellularLocation>
</comment>
<dbReference type="AlphaFoldDB" id="A0A8H2ZGK8"/>
<evidence type="ECO:0000313" key="6">
    <source>
        <dbReference type="Proteomes" id="UP000644660"/>
    </source>
</evidence>
<dbReference type="Gene3D" id="2.130.10.10">
    <property type="entry name" value="YVTN repeat-like/Quinoprotein amine dehydrogenase"/>
    <property type="match status" value="1"/>
</dbReference>
<keyword evidence="5" id="KW-0396">Initiation factor</keyword>
<dbReference type="InterPro" id="IPR052416">
    <property type="entry name" value="GTF3C_component"/>
</dbReference>
<evidence type="ECO:0000256" key="2">
    <source>
        <dbReference type="ARBA" id="ARBA00023163"/>
    </source>
</evidence>
<evidence type="ECO:0000256" key="3">
    <source>
        <dbReference type="ARBA" id="ARBA00023242"/>
    </source>
</evidence>
<evidence type="ECO:0000256" key="4">
    <source>
        <dbReference type="SAM" id="MobiDB-lite"/>
    </source>
</evidence>
<keyword evidence="3" id="KW-0539">Nucleus</keyword>
<reference evidence="5 6" key="1">
    <citation type="submission" date="2020-05" db="EMBL/GenBank/DDBJ databases">
        <authorList>
            <person name="Casaregola S."/>
            <person name="Devillers H."/>
            <person name="Grondin C."/>
        </authorList>
    </citation>
    <scope>NUCLEOTIDE SEQUENCE [LARGE SCALE GENOMIC DNA]</scope>
    <source>
        <strain evidence="5 6">CLIB 1767</strain>
    </source>
</reference>
<feature type="compositionally biased region" description="Acidic residues" evidence="4">
    <location>
        <begin position="68"/>
        <end position="101"/>
    </location>
</feature>
<comment type="caution">
    <text evidence="5">The sequence shown here is derived from an EMBL/GenBank/DDBJ whole genome shotgun (WGS) entry which is preliminary data.</text>
</comment>
<sequence>MEQVDNISKRRRGRPRKSSSQNKILAEQHSNYDDETFDVATSAVKALQAVERVTEDPDFMENMIENVGDNDDEEFQDNGIPSEDDDADTPLEEADDDETFEEEKPKRKVRKVKTETVTTLKKVTKTKTPINKNRIIRALKDLSAAKDKISRIYGTNETRLLELAKIKEGFEAYLFDFPEQHLQKPSEYYIPKITPSSQKNIYGQLHEKLVGNKWSLLSRQEADRKFKRRSEPLEVLIGDVQTTLDTSEKVEFPVFSNYERKGFVYNSGGMVTDIAWLSQDEVSDQYLAVAVSQYSDNPSNPELRSFNAVSHISSIQIFKMNSATFGFKKVQTILHNSGEIWNLKWHEGCKSDDSVGVLFFVSQDGCLKFIEASTNNSEEEEIILYDDIKTSISVPDNLITCFDFLSPSSVVCGFRDGNIGEFDILADSTVPSFFQKVHDTYVLNIVVAYSDYEKTSVASNSVDGTIFVFDPQDIKSTKTALDQRFRGSNTAPLVYNPQLYALVYSDGSNSVKAAIPRALFATHQLGATNATVTAISTSKCHPFDLCGGSDGSVYIENLIRRFLTGIKNISETHKNLRLWKWDYDQVNKNFRLNHHYETFKCTSAGSSKIAIDVHGINVTSIKWNENEKSGKFYAFSNSAGLLTIEKLDSVI</sequence>
<evidence type="ECO:0000256" key="1">
    <source>
        <dbReference type="ARBA" id="ARBA00004123"/>
    </source>
</evidence>
<dbReference type="PANTHER" id="PTHR15052:SF2">
    <property type="entry name" value="GENERAL TRANSCRIPTION FACTOR 3C POLYPEPTIDE 2"/>
    <property type="match status" value="1"/>
</dbReference>
<dbReference type="InterPro" id="IPR036322">
    <property type="entry name" value="WD40_repeat_dom_sf"/>
</dbReference>
<dbReference type="GeneID" id="64856735"/>
<evidence type="ECO:0000313" key="5">
    <source>
        <dbReference type="EMBL" id="CAB4253763.1"/>
    </source>
</evidence>
<feature type="region of interest" description="Disordered" evidence="4">
    <location>
        <begin position="56"/>
        <end position="107"/>
    </location>
</feature>
<keyword evidence="5" id="KW-0648">Protein biosynthesis</keyword>
<dbReference type="GO" id="GO:0005634">
    <property type="term" value="C:nucleus"/>
    <property type="evidence" value="ECO:0007669"/>
    <property type="project" value="UniProtKB-SubCell"/>
</dbReference>
<name>A0A8H2ZGK8_9SACH</name>
<dbReference type="GO" id="GO:0003743">
    <property type="term" value="F:translation initiation factor activity"/>
    <property type="evidence" value="ECO:0007669"/>
    <property type="project" value="UniProtKB-KW"/>
</dbReference>
<dbReference type="GO" id="GO:0006383">
    <property type="term" value="P:transcription by RNA polymerase III"/>
    <property type="evidence" value="ECO:0007669"/>
    <property type="project" value="TreeGrafter"/>
</dbReference>
<dbReference type="InterPro" id="IPR015943">
    <property type="entry name" value="WD40/YVTN_repeat-like_dom_sf"/>
</dbReference>
<dbReference type="SUPFAM" id="SSF50978">
    <property type="entry name" value="WD40 repeat-like"/>
    <property type="match status" value="1"/>
</dbReference>
<dbReference type="GO" id="GO:0000127">
    <property type="term" value="C:transcription factor TFIIIC complex"/>
    <property type="evidence" value="ECO:0007669"/>
    <property type="project" value="TreeGrafter"/>
</dbReference>
<keyword evidence="6" id="KW-1185">Reference proteome</keyword>
<dbReference type="PANTHER" id="PTHR15052">
    <property type="entry name" value="RNA POLYMERASE III TRANSCRIPTION INITIATION FACTOR COMPLEX SUBUNIT"/>
    <property type="match status" value="1"/>
</dbReference>
<protein>
    <submittedName>
        <fullName evidence="5">Similar to Saccharomyces cerevisiae YDR362C TFC6 One of six subunits of RNA polymerase III transcription initiation factor complex (TFIIIC)</fullName>
    </submittedName>
</protein>
<dbReference type="OrthoDB" id="4703at2759"/>
<gene>
    <name evidence="5" type="ORF">KABA2_03S04818</name>
</gene>
<feature type="region of interest" description="Disordered" evidence="4">
    <location>
        <begin position="1"/>
        <end position="35"/>
    </location>
</feature>
<dbReference type="EMBL" id="CAEFZW010000003">
    <property type="protein sequence ID" value="CAB4253763.1"/>
    <property type="molecule type" value="Genomic_DNA"/>
</dbReference>
<proteinExistence type="predicted"/>
<dbReference type="RefSeq" id="XP_041405608.1">
    <property type="nucleotide sequence ID" value="XM_041549674.1"/>
</dbReference>
<accession>A0A8H2ZGK8</accession>
<dbReference type="Proteomes" id="UP000644660">
    <property type="component" value="Unassembled WGS sequence"/>
</dbReference>
<keyword evidence="2" id="KW-0804">Transcription</keyword>
<organism evidence="5 6">
    <name type="scientific">Maudiozyma barnettii</name>
    <dbReference type="NCBI Taxonomy" id="61262"/>
    <lineage>
        <taxon>Eukaryota</taxon>
        <taxon>Fungi</taxon>
        <taxon>Dikarya</taxon>
        <taxon>Ascomycota</taxon>
        <taxon>Saccharomycotina</taxon>
        <taxon>Saccharomycetes</taxon>
        <taxon>Saccharomycetales</taxon>
        <taxon>Saccharomycetaceae</taxon>
        <taxon>Maudiozyma</taxon>
    </lineage>
</organism>